<dbReference type="Gene3D" id="3.40.190.10">
    <property type="entry name" value="Periplasmic binding protein-like II"/>
    <property type="match status" value="2"/>
</dbReference>
<dbReference type="SUPFAM" id="SSF53850">
    <property type="entry name" value="Periplasmic binding protein-like II"/>
    <property type="match status" value="1"/>
</dbReference>
<evidence type="ECO:0000259" key="3">
    <source>
        <dbReference type="SMART" id="SM00062"/>
    </source>
</evidence>
<feature type="chain" id="PRO_5019276683" description="Solute-binding protein family 3/N-terminal domain-containing protein" evidence="2">
    <location>
        <begin position="32"/>
        <end position="299"/>
    </location>
</feature>
<dbReference type="RefSeq" id="WP_126549774.1">
    <property type="nucleotide sequence ID" value="NZ_BIFS01000001.1"/>
</dbReference>
<comment type="caution">
    <text evidence="4">The sequence shown here is derived from an EMBL/GenBank/DDBJ whole genome shotgun (WGS) entry which is preliminary data.</text>
</comment>
<evidence type="ECO:0000313" key="5">
    <source>
        <dbReference type="Proteomes" id="UP000287188"/>
    </source>
</evidence>
<dbReference type="PANTHER" id="PTHR35936">
    <property type="entry name" value="MEMBRANE-BOUND LYTIC MUREIN TRANSGLYCOSYLASE F"/>
    <property type="match status" value="1"/>
</dbReference>
<dbReference type="Pfam" id="PF00497">
    <property type="entry name" value="SBP_bac_3"/>
    <property type="match status" value="1"/>
</dbReference>
<keyword evidence="1 2" id="KW-0732">Signal</keyword>
<accession>A0A402AGJ9</accession>
<keyword evidence="5" id="KW-1185">Reference proteome</keyword>
<dbReference type="PROSITE" id="PS51257">
    <property type="entry name" value="PROKAR_LIPOPROTEIN"/>
    <property type="match status" value="1"/>
</dbReference>
<dbReference type="CDD" id="cd01004">
    <property type="entry name" value="PBP2_MidA_like"/>
    <property type="match status" value="1"/>
</dbReference>
<protein>
    <recommendedName>
        <fullName evidence="3">Solute-binding protein family 3/N-terminal domain-containing protein</fullName>
    </recommendedName>
</protein>
<organism evidence="4 5">
    <name type="scientific">Dictyobacter kobayashii</name>
    <dbReference type="NCBI Taxonomy" id="2014872"/>
    <lineage>
        <taxon>Bacteria</taxon>
        <taxon>Bacillati</taxon>
        <taxon>Chloroflexota</taxon>
        <taxon>Ktedonobacteria</taxon>
        <taxon>Ktedonobacterales</taxon>
        <taxon>Dictyobacteraceae</taxon>
        <taxon>Dictyobacter</taxon>
    </lineage>
</organism>
<dbReference type="Proteomes" id="UP000287188">
    <property type="component" value="Unassembled WGS sequence"/>
</dbReference>
<evidence type="ECO:0000256" key="2">
    <source>
        <dbReference type="SAM" id="SignalP"/>
    </source>
</evidence>
<feature type="signal peptide" evidence="2">
    <location>
        <begin position="1"/>
        <end position="31"/>
    </location>
</feature>
<sequence length="299" mass="32053">MLVNSHRYNLWRLLAALLCMLLLAAAMSACGGNPGGGSAANPPTTTFPKPAATVAPPSSLVASGNLTVGTDPSYIPMEYIDTATNKFVGFDIDLSDVLAQHMGLNSAVKRTGFDTLLDDLSNKRFDVVISAVTINDARKAKFDFVPYFRAGESLLVQKGNPLKLKAVTDLCGHKVGVQTGTVENTDLVAASKTCQQNGKPAIDQTVLQSQTDVIQLLANRRVDATFQDSPVTDYYNKVNPGQFEVGGTLTNAAPYGIVVRKGDTNTLQAVDAAFKAVQKDGTYNKLFEKWSFSPEQKIS</sequence>
<evidence type="ECO:0000313" key="4">
    <source>
        <dbReference type="EMBL" id="GCE18205.1"/>
    </source>
</evidence>
<dbReference type="AlphaFoldDB" id="A0A402AGJ9"/>
<proteinExistence type="predicted"/>
<dbReference type="PANTHER" id="PTHR35936:SF17">
    <property type="entry name" value="ARGININE-BINDING EXTRACELLULAR PROTEIN ARTP"/>
    <property type="match status" value="1"/>
</dbReference>
<gene>
    <name evidence="4" type="ORF">KDK_20050</name>
</gene>
<dbReference type="SMART" id="SM00062">
    <property type="entry name" value="PBPb"/>
    <property type="match status" value="1"/>
</dbReference>
<reference evidence="5" key="1">
    <citation type="submission" date="2018-12" db="EMBL/GenBank/DDBJ databases">
        <title>Tengunoibacter tsumagoiensis gen. nov., sp. nov., Dictyobacter kobayashii sp. nov., D. alpinus sp. nov., and D. joshuensis sp. nov. and description of Dictyobacteraceae fam. nov. within the order Ktedonobacterales isolated from Tengu-no-mugimeshi.</title>
        <authorList>
            <person name="Wang C.M."/>
            <person name="Zheng Y."/>
            <person name="Sakai Y."/>
            <person name="Toyoda A."/>
            <person name="Minakuchi Y."/>
            <person name="Abe K."/>
            <person name="Yokota A."/>
            <person name="Yabe S."/>
        </authorList>
    </citation>
    <scope>NUCLEOTIDE SEQUENCE [LARGE SCALE GENOMIC DNA]</scope>
    <source>
        <strain evidence="5">Uno11</strain>
    </source>
</reference>
<evidence type="ECO:0000256" key="1">
    <source>
        <dbReference type="ARBA" id="ARBA00022729"/>
    </source>
</evidence>
<dbReference type="EMBL" id="BIFS01000001">
    <property type="protein sequence ID" value="GCE18205.1"/>
    <property type="molecule type" value="Genomic_DNA"/>
</dbReference>
<dbReference type="InterPro" id="IPR001638">
    <property type="entry name" value="Solute-binding_3/MltF_N"/>
</dbReference>
<name>A0A402AGJ9_9CHLR</name>
<dbReference type="OrthoDB" id="9774451at2"/>
<feature type="domain" description="Solute-binding protein family 3/N-terminal" evidence="3">
    <location>
        <begin position="65"/>
        <end position="294"/>
    </location>
</feature>